<dbReference type="InterPro" id="IPR007348">
    <property type="entry name" value="CopC_dom"/>
</dbReference>
<dbReference type="EMBL" id="CP090958">
    <property type="protein sequence ID" value="WGW12061.1"/>
    <property type="molecule type" value="Genomic_DNA"/>
</dbReference>
<keyword evidence="3" id="KW-0732">Signal</keyword>
<dbReference type="InterPro" id="IPR014756">
    <property type="entry name" value="Ig_E-set"/>
</dbReference>
<proteinExistence type="predicted"/>
<reference evidence="8 9" key="1">
    <citation type="submission" date="2023-05" db="EMBL/GenBank/DDBJ databases">
        <title>Lithophilousrod everest ZFBP1038 complete genpme.</title>
        <authorList>
            <person name="Tian M."/>
        </authorList>
    </citation>
    <scope>NUCLEOTIDE SEQUENCE [LARGE SCALE GENOMIC DNA]</scope>
    <source>
        <strain evidence="8 9">ZFBP1038</strain>
    </source>
</reference>
<keyword evidence="2" id="KW-0479">Metal-binding</keyword>
<feature type="transmembrane region" description="Helical" evidence="6">
    <location>
        <begin position="182"/>
        <end position="203"/>
    </location>
</feature>
<name>A0ABY8QUF8_9MICO</name>
<gene>
    <name evidence="8" type="ORF">LWF01_18575</name>
</gene>
<feature type="region of interest" description="Disordered" evidence="5">
    <location>
        <begin position="143"/>
        <end position="178"/>
    </location>
</feature>
<evidence type="ECO:0000256" key="6">
    <source>
        <dbReference type="SAM" id="Phobius"/>
    </source>
</evidence>
<feature type="domain" description="CopC" evidence="7">
    <location>
        <begin position="41"/>
        <end position="131"/>
    </location>
</feature>
<keyword evidence="9" id="KW-1185">Reference proteome</keyword>
<keyword evidence="4" id="KW-0186">Copper</keyword>
<dbReference type="SUPFAM" id="SSF81296">
    <property type="entry name" value="E set domains"/>
    <property type="match status" value="1"/>
</dbReference>
<evidence type="ECO:0000256" key="4">
    <source>
        <dbReference type="ARBA" id="ARBA00023008"/>
    </source>
</evidence>
<dbReference type="RefSeq" id="WP_349638859.1">
    <property type="nucleotide sequence ID" value="NZ_CP090958.1"/>
</dbReference>
<dbReference type="Proteomes" id="UP001209083">
    <property type="component" value="Chromosome"/>
</dbReference>
<accession>A0ABY8QUF8</accession>
<dbReference type="Gene3D" id="2.60.40.1220">
    <property type="match status" value="1"/>
</dbReference>
<dbReference type="PANTHER" id="PTHR34820">
    <property type="entry name" value="INNER MEMBRANE PROTEIN YEBZ"/>
    <property type="match status" value="1"/>
</dbReference>
<evidence type="ECO:0000256" key="2">
    <source>
        <dbReference type="ARBA" id="ARBA00022723"/>
    </source>
</evidence>
<protein>
    <submittedName>
        <fullName evidence="8">Copper resistance protein CopC</fullName>
    </submittedName>
</protein>
<evidence type="ECO:0000256" key="3">
    <source>
        <dbReference type="ARBA" id="ARBA00022729"/>
    </source>
</evidence>
<evidence type="ECO:0000259" key="7">
    <source>
        <dbReference type="Pfam" id="PF04234"/>
    </source>
</evidence>
<evidence type="ECO:0000256" key="5">
    <source>
        <dbReference type="SAM" id="MobiDB-lite"/>
    </source>
</evidence>
<dbReference type="Pfam" id="PF04234">
    <property type="entry name" value="CopC"/>
    <property type="match status" value="1"/>
</dbReference>
<evidence type="ECO:0000256" key="1">
    <source>
        <dbReference type="ARBA" id="ARBA00004196"/>
    </source>
</evidence>
<dbReference type="InterPro" id="IPR032694">
    <property type="entry name" value="CopC/D"/>
</dbReference>
<keyword evidence="6" id="KW-0472">Membrane</keyword>
<keyword evidence="6" id="KW-0812">Transmembrane</keyword>
<evidence type="ECO:0000313" key="8">
    <source>
        <dbReference type="EMBL" id="WGW12061.1"/>
    </source>
</evidence>
<organism evidence="8 9">
    <name type="scientific">Saxibacter everestensis</name>
    <dbReference type="NCBI Taxonomy" id="2909229"/>
    <lineage>
        <taxon>Bacteria</taxon>
        <taxon>Bacillati</taxon>
        <taxon>Actinomycetota</taxon>
        <taxon>Actinomycetes</taxon>
        <taxon>Micrococcales</taxon>
        <taxon>Brevibacteriaceae</taxon>
        <taxon>Saxibacter</taxon>
    </lineage>
</organism>
<comment type="subcellular location">
    <subcellularLocation>
        <location evidence="1">Cell envelope</location>
    </subcellularLocation>
</comment>
<sequence>MRVTAGHARRGRPANVRYAAVVLVALLALSFSLIGGAASAHNVLESTNPEDRSTVTTVPDRIKLSFDQAAVSMGTTIDVEGPAGRLPVSKPELVDGEVSVRLGGELPAGDYSVTWRVTSADGHPISGSFGFVAEQAASYLPLDGAAEPSSSAGTSQSADAESADAQNEGTPSADADNETGSASLAITVAAIVAVVIAIGIIAISRRKR</sequence>
<dbReference type="PANTHER" id="PTHR34820:SF4">
    <property type="entry name" value="INNER MEMBRANE PROTEIN YEBZ"/>
    <property type="match status" value="1"/>
</dbReference>
<feature type="compositionally biased region" description="Low complexity" evidence="5">
    <location>
        <begin position="155"/>
        <end position="166"/>
    </location>
</feature>
<keyword evidence="6" id="KW-1133">Transmembrane helix</keyword>
<dbReference type="InterPro" id="IPR014755">
    <property type="entry name" value="Cu-Rt/internalin_Ig-like"/>
</dbReference>
<evidence type="ECO:0000313" key="9">
    <source>
        <dbReference type="Proteomes" id="UP001209083"/>
    </source>
</evidence>